<keyword evidence="9" id="KW-0479">Metal-binding</keyword>
<evidence type="ECO:0000259" key="13">
    <source>
        <dbReference type="PROSITE" id="PS51918"/>
    </source>
</evidence>
<dbReference type="SFLD" id="SFLDS00029">
    <property type="entry name" value="Radical_SAM"/>
    <property type="match status" value="1"/>
</dbReference>
<dbReference type="EMBL" id="CAFBLP010000022">
    <property type="protein sequence ID" value="CAB4875748.1"/>
    <property type="molecule type" value="Genomic_DNA"/>
</dbReference>
<evidence type="ECO:0000256" key="10">
    <source>
        <dbReference type="ARBA" id="ARBA00023004"/>
    </source>
</evidence>
<dbReference type="GO" id="GO:0005737">
    <property type="term" value="C:cytoplasm"/>
    <property type="evidence" value="ECO:0007669"/>
    <property type="project" value="UniProtKB-SubCell"/>
</dbReference>
<organism evidence="14">
    <name type="scientific">freshwater metagenome</name>
    <dbReference type="NCBI Taxonomy" id="449393"/>
    <lineage>
        <taxon>unclassified sequences</taxon>
        <taxon>metagenomes</taxon>
        <taxon>ecological metagenomes</taxon>
    </lineage>
</organism>
<sequence length="376" mass="41250">MSSETTRRTRYDVDRNELGELLTGEPRFRVDQLWKGLYEQLGEPAELTTLPKSLRARLDAELPAALTTVVERVNDDGDTVKYLFELPGGSRIETVLMLYPDRVTVCVSSQAGCAMGCGFCATGQAGFTRQLTTGEIVEQVVRASRKARELNRRLANVVFMGMGEPLANEANVWAAIERINTDLGLGARHLTVSTVGLVPGIKRLTEWPMQVNLAVSLHAANDSLRDEMVPINRRYPLDMLMGACADYLIAKGRRLSFEWALIDGVNDRDSDARELAALCRSLPLAAHVNLIPLNPTPGYPTRGTPLGRVHQFRDRLEELGVNATVRRNRGTDIDAACGQLAAGQPVQPVSLGRRRDTADVDDNIPDAAHDTAHDTA</sequence>
<keyword evidence="6" id="KW-0489">Methyltransferase</keyword>
<reference evidence="14" key="1">
    <citation type="submission" date="2020-05" db="EMBL/GenBank/DDBJ databases">
        <authorList>
            <person name="Chiriac C."/>
            <person name="Salcher M."/>
            <person name="Ghai R."/>
            <person name="Kavagutti S V."/>
        </authorList>
    </citation>
    <scope>NUCLEOTIDE SEQUENCE</scope>
</reference>
<dbReference type="CDD" id="cd01335">
    <property type="entry name" value="Radical_SAM"/>
    <property type="match status" value="1"/>
</dbReference>
<dbReference type="AlphaFoldDB" id="A0A6J7E195"/>
<dbReference type="SFLD" id="SFLDG01062">
    <property type="entry name" value="methyltransferase_(Class_A)"/>
    <property type="match status" value="1"/>
</dbReference>
<dbReference type="InterPro" id="IPR058240">
    <property type="entry name" value="rSAM_sf"/>
</dbReference>
<keyword evidence="3" id="KW-0004">4Fe-4S</keyword>
<evidence type="ECO:0000256" key="9">
    <source>
        <dbReference type="ARBA" id="ARBA00022723"/>
    </source>
</evidence>
<dbReference type="HAMAP" id="MF_01849">
    <property type="entry name" value="RNA_methyltr_RlmN"/>
    <property type="match status" value="1"/>
</dbReference>
<dbReference type="Pfam" id="PF04055">
    <property type="entry name" value="Radical_SAM"/>
    <property type="match status" value="1"/>
</dbReference>
<keyword evidence="10" id="KW-0408">Iron</keyword>
<dbReference type="PROSITE" id="PS51918">
    <property type="entry name" value="RADICAL_SAM"/>
    <property type="match status" value="1"/>
</dbReference>
<dbReference type="GO" id="GO:0030488">
    <property type="term" value="P:tRNA methylation"/>
    <property type="evidence" value="ECO:0007669"/>
    <property type="project" value="InterPro"/>
</dbReference>
<dbReference type="InterPro" id="IPR040072">
    <property type="entry name" value="Methyltransferase_A"/>
</dbReference>
<evidence type="ECO:0000256" key="1">
    <source>
        <dbReference type="ARBA" id="ARBA00001966"/>
    </source>
</evidence>
<evidence type="ECO:0000256" key="6">
    <source>
        <dbReference type="ARBA" id="ARBA00022603"/>
    </source>
</evidence>
<protein>
    <submittedName>
        <fullName evidence="14">Unannotated protein</fullName>
    </submittedName>
</protein>
<keyword evidence="8" id="KW-0949">S-adenosyl-L-methionine</keyword>
<dbReference type="SFLD" id="SFLDF00275">
    <property type="entry name" value="adenosine_C2_methyltransferase"/>
    <property type="match status" value="1"/>
</dbReference>
<evidence type="ECO:0000256" key="11">
    <source>
        <dbReference type="ARBA" id="ARBA00023014"/>
    </source>
</evidence>
<dbReference type="SUPFAM" id="SSF102114">
    <property type="entry name" value="Radical SAM enzymes"/>
    <property type="match status" value="1"/>
</dbReference>
<comment type="cofactor">
    <cofactor evidence="1">
        <name>[4Fe-4S] cluster</name>
        <dbReference type="ChEBI" id="CHEBI:49883"/>
    </cofactor>
</comment>
<dbReference type="InterPro" id="IPR007197">
    <property type="entry name" value="rSAM"/>
</dbReference>
<keyword evidence="4" id="KW-0963">Cytoplasm</keyword>
<keyword evidence="5" id="KW-0698">rRNA processing</keyword>
<dbReference type="PIRSF" id="PIRSF006004">
    <property type="entry name" value="CHP00048"/>
    <property type="match status" value="1"/>
</dbReference>
<dbReference type="FunFam" id="3.20.20.70:FF:000014">
    <property type="entry name" value="Probable dual-specificity RNA methyltransferase RlmN"/>
    <property type="match status" value="1"/>
</dbReference>
<name>A0A6J7E195_9ZZZZ</name>
<dbReference type="InterPro" id="IPR027492">
    <property type="entry name" value="RNA_MTrfase_RlmN"/>
</dbReference>
<evidence type="ECO:0000313" key="14">
    <source>
        <dbReference type="EMBL" id="CAB4875748.1"/>
    </source>
</evidence>
<accession>A0A6J7E195</accession>
<dbReference type="Gene3D" id="3.20.20.70">
    <property type="entry name" value="Aldolase class I"/>
    <property type="match status" value="1"/>
</dbReference>
<keyword evidence="11" id="KW-0411">Iron-sulfur</keyword>
<evidence type="ECO:0000256" key="12">
    <source>
        <dbReference type="SAM" id="MobiDB-lite"/>
    </source>
</evidence>
<dbReference type="InterPro" id="IPR013785">
    <property type="entry name" value="Aldolase_TIM"/>
</dbReference>
<dbReference type="InterPro" id="IPR004383">
    <property type="entry name" value="rRNA_lsu_MTrfase_RlmN/Cfr"/>
</dbReference>
<feature type="domain" description="Radical SAM core" evidence="13">
    <location>
        <begin position="99"/>
        <end position="332"/>
    </location>
</feature>
<dbReference type="GO" id="GO:0008173">
    <property type="term" value="F:RNA methyltransferase activity"/>
    <property type="evidence" value="ECO:0007669"/>
    <property type="project" value="InterPro"/>
</dbReference>
<feature type="compositionally biased region" description="Basic and acidic residues" evidence="12">
    <location>
        <begin position="367"/>
        <end position="376"/>
    </location>
</feature>
<evidence type="ECO:0000256" key="5">
    <source>
        <dbReference type="ARBA" id="ARBA00022552"/>
    </source>
</evidence>
<evidence type="ECO:0000256" key="3">
    <source>
        <dbReference type="ARBA" id="ARBA00022485"/>
    </source>
</evidence>
<comment type="subcellular location">
    <subcellularLocation>
        <location evidence="2">Cytoplasm</location>
    </subcellularLocation>
</comment>
<dbReference type="GO" id="GO:0051539">
    <property type="term" value="F:4 iron, 4 sulfur cluster binding"/>
    <property type="evidence" value="ECO:0007669"/>
    <property type="project" value="UniProtKB-KW"/>
</dbReference>
<evidence type="ECO:0000256" key="7">
    <source>
        <dbReference type="ARBA" id="ARBA00022679"/>
    </source>
</evidence>
<dbReference type="Gene3D" id="1.10.150.530">
    <property type="match status" value="1"/>
</dbReference>
<evidence type="ECO:0000256" key="4">
    <source>
        <dbReference type="ARBA" id="ARBA00022490"/>
    </source>
</evidence>
<dbReference type="GO" id="GO:0070475">
    <property type="term" value="P:rRNA base methylation"/>
    <property type="evidence" value="ECO:0007669"/>
    <property type="project" value="InterPro"/>
</dbReference>
<gene>
    <name evidence="14" type="ORF">UFOPK3376_01114</name>
</gene>
<feature type="region of interest" description="Disordered" evidence="12">
    <location>
        <begin position="346"/>
        <end position="376"/>
    </location>
</feature>
<dbReference type="PANTHER" id="PTHR30544">
    <property type="entry name" value="23S RRNA METHYLTRANSFERASE"/>
    <property type="match status" value="1"/>
</dbReference>
<evidence type="ECO:0000256" key="2">
    <source>
        <dbReference type="ARBA" id="ARBA00004496"/>
    </source>
</evidence>
<proteinExistence type="inferred from homology"/>
<dbReference type="GO" id="GO:0046872">
    <property type="term" value="F:metal ion binding"/>
    <property type="evidence" value="ECO:0007669"/>
    <property type="project" value="UniProtKB-KW"/>
</dbReference>
<dbReference type="PANTHER" id="PTHR30544:SF5">
    <property type="entry name" value="RADICAL SAM CORE DOMAIN-CONTAINING PROTEIN"/>
    <property type="match status" value="1"/>
</dbReference>
<keyword evidence="7" id="KW-0808">Transferase</keyword>
<dbReference type="NCBIfam" id="TIGR00048">
    <property type="entry name" value="rRNA_mod_RlmN"/>
    <property type="match status" value="1"/>
</dbReference>
<evidence type="ECO:0000256" key="8">
    <source>
        <dbReference type="ARBA" id="ARBA00022691"/>
    </source>
</evidence>